<sequence length="541" mass="59537">MLFIVVWWMVAIMGAFSDPQANRLIHSGCSTVKVDSVTESTKNLNATLLDLRAQLNNSKYFATAAQAGDAGQVFAMVQCRKYLSTADCVACFDIAAKQIRRNCSADVTGGRVYYDGCFLRYENTGFYDQNQDSHYGDCRNQTASPAYQASVKSLSSDLQIASPKIPGFFATSKKEVVGENSVVYGVAQCIETISKAGCQDCLAVARDDLQTCLSGANTDGRSINPACFFRYSDTPFFADNQTTDLKPFLRNGSKSQNKVLIAGLVGGIGLLLLVTVIQFLWFKLHTKPKAVPREGDILGATELRGPVNYSFKDLKSATKNFSEEYKLGEGGFGEVYKILRSGARDLAWPTIDLELLRLGIYMVYKFVFCMAKTLVSYSHVTTRFAGTLGYTAPEYAIYGQLSEKVDIYSYGVVVLEIISGQKCSQASEDPDSDYLLKRAWKLYEGDMHLELVDGSLNPDEYETETMKKIIEIALMCTQSAVSLRPTMSEVVFLLRSMGSSVPKRPLISPAFIESNQRFRADTPTGSPVSNATVSISHLSAR</sequence>
<evidence type="ECO:0000256" key="3">
    <source>
        <dbReference type="ARBA" id="ARBA00022729"/>
    </source>
</evidence>
<feature type="transmembrane region" description="Helical" evidence="10">
    <location>
        <begin position="259"/>
        <end position="282"/>
    </location>
</feature>
<feature type="signal peptide" evidence="11">
    <location>
        <begin position="1"/>
        <end position="17"/>
    </location>
</feature>
<dbReference type="Proteomes" id="UP001151532">
    <property type="component" value="Chromosome 16"/>
</dbReference>
<evidence type="ECO:0000259" key="12">
    <source>
        <dbReference type="PROSITE" id="PS51473"/>
    </source>
</evidence>
<dbReference type="OrthoDB" id="821550at2759"/>
<dbReference type="Pfam" id="PF00069">
    <property type="entry name" value="Pkinase"/>
    <property type="match status" value="1"/>
</dbReference>
<protein>
    <submittedName>
        <fullName evidence="13">PROMASTIGOTE SURFACE ANTIGEN PROTEIN PSA</fullName>
    </submittedName>
</protein>
<dbReference type="Pfam" id="PF01657">
    <property type="entry name" value="Stress-antifung"/>
    <property type="match status" value="2"/>
</dbReference>
<keyword evidence="14" id="KW-1185">Reference proteome</keyword>
<feature type="region of interest" description="Disordered" evidence="9">
    <location>
        <begin position="519"/>
        <end position="541"/>
    </location>
</feature>
<dbReference type="InterPro" id="IPR002902">
    <property type="entry name" value="GNK2"/>
</dbReference>
<comment type="caution">
    <text evidence="13">The sequence shown here is derived from an EMBL/GenBank/DDBJ whole genome shotgun (WGS) entry which is preliminary data.</text>
</comment>
<feature type="domain" description="Gnk2-homologous" evidence="12">
    <location>
        <begin position="129"/>
        <end position="236"/>
    </location>
</feature>
<dbReference type="EMBL" id="JAPFFK010000007">
    <property type="protein sequence ID" value="KAJ6755004.1"/>
    <property type="molecule type" value="Genomic_DNA"/>
</dbReference>
<dbReference type="PANTHER" id="PTHR47973">
    <property type="entry name" value="CYSTEINE-RICH RECEPTOR-LIKE PROTEIN KINASE 3"/>
    <property type="match status" value="1"/>
</dbReference>
<dbReference type="GO" id="GO:0004674">
    <property type="term" value="F:protein serine/threonine kinase activity"/>
    <property type="evidence" value="ECO:0007669"/>
    <property type="project" value="UniProtKB-KW"/>
</dbReference>
<keyword evidence="7" id="KW-0067">ATP-binding</keyword>
<feature type="domain" description="Gnk2-homologous" evidence="12">
    <location>
        <begin position="22"/>
        <end position="126"/>
    </location>
</feature>
<evidence type="ECO:0000256" key="10">
    <source>
        <dbReference type="SAM" id="Phobius"/>
    </source>
</evidence>
<dbReference type="PROSITE" id="PS51473">
    <property type="entry name" value="GNK2"/>
    <property type="match status" value="2"/>
</dbReference>
<dbReference type="InterPro" id="IPR000719">
    <property type="entry name" value="Prot_kinase_dom"/>
</dbReference>
<dbReference type="InterPro" id="IPR038408">
    <property type="entry name" value="GNK2_sf"/>
</dbReference>
<dbReference type="CDD" id="cd23509">
    <property type="entry name" value="Gnk2-like"/>
    <property type="match status" value="2"/>
</dbReference>
<dbReference type="InterPro" id="IPR011009">
    <property type="entry name" value="Kinase-like_dom_sf"/>
</dbReference>
<organism evidence="13 14">
    <name type="scientific">Salix purpurea</name>
    <name type="common">Purple osier willow</name>
    <dbReference type="NCBI Taxonomy" id="77065"/>
    <lineage>
        <taxon>Eukaryota</taxon>
        <taxon>Viridiplantae</taxon>
        <taxon>Streptophyta</taxon>
        <taxon>Embryophyta</taxon>
        <taxon>Tracheophyta</taxon>
        <taxon>Spermatophyta</taxon>
        <taxon>Magnoliopsida</taxon>
        <taxon>eudicotyledons</taxon>
        <taxon>Gunneridae</taxon>
        <taxon>Pentapetalae</taxon>
        <taxon>rosids</taxon>
        <taxon>fabids</taxon>
        <taxon>Malpighiales</taxon>
        <taxon>Salicaceae</taxon>
        <taxon>Saliceae</taxon>
        <taxon>Salix</taxon>
    </lineage>
</organism>
<reference evidence="13" key="1">
    <citation type="submission" date="2022-11" db="EMBL/GenBank/DDBJ databases">
        <authorList>
            <person name="Hyden B.L."/>
            <person name="Feng K."/>
            <person name="Yates T."/>
            <person name="Jawdy S."/>
            <person name="Smart L.B."/>
            <person name="Muchero W."/>
        </authorList>
    </citation>
    <scope>NUCLEOTIDE SEQUENCE</scope>
    <source>
        <tissue evidence="13">Shoot tip</tissue>
    </source>
</reference>
<evidence type="ECO:0000256" key="5">
    <source>
        <dbReference type="ARBA" id="ARBA00022741"/>
    </source>
</evidence>
<keyword evidence="1" id="KW-0723">Serine/threonine-protein kinase</keyword>
<evidence type="ECO:0000256" key="8">
    <source>
        <dbReference type="ARBA" id="ARBA00023170"/>
    </source>
</evidence>
<dbReference type="Gene3D" id="3.30.200.20">
    <property type="entry name" value="Phosphorylase Kinase, domain 1"/>
    <property type="match status" value="1"/>
</dbReference>
<name>A0A9Q0VUH5_SALPP</name>
<feature type="chain" id="PRO_5040257873" evidence="11">
    <location>
        <begin position="18"/>
        <end position="541"/>
    </location>
</feature>
<keyword evidence="3 11" id="KW-0732">Signal</keyword>
<gene>
    <name evidence="13" type="ORF">OIU79_027593</name>
</gene>
<dbReference type="Gene3D" id="1.10.510.10">
    <property type="entry name" value="Transferase(Phosphotransferase) domain 1"/>
    <property type="match status" value="1"/>
</dbReference>
<reference evidence="13" key="2">
    <citation type="journal article" date="2023" name="Int. J. Mol. Sci.">
        <title>De Novo Assembly and Annotation of 11 Diverse Shrub Willow (Salix) Genomes Reveals Novel Gene Organization in Sex-Linked Regions.</title>
        <authorList>
            <person name="Hyden B."/>
            <person name="Feng K."/>
            <person name="Yates T.B."/>
            <person name="Jawdy S."/>
            <person name="Cereghino C."/>
            <person name="Smart L.B."/>
            <person name="Muchero W."/>
        </authorList>
    </citation>
    <scope>NUCLEOTIDE SEQUENCE</scope>
    <source>
        <tissue evidence="13">Shoot tip</tissue>
    </source>
</reference>
<dbReference type="AlphaFoldDB" id="A0A9Q0VUH5"/>
<proteinExistence type="predicted"/>
<evidence type="ECO:0000256" key="4">
    <source>
        <dbReference type="ARBA" id="ARBA00022737"/>
    </source>
</evidence>
<keyword evidence="10" id="KW-0812">Transmembrane</keyword>
<keyword evidence="10" id="KW-1133">Transmembrane helix</keyword>
<evidence type="ECO:0000256" key="6">
    <source>
        <dbReference type="ARBA" id="ARBA00022777"/>
    </source>
</evidence>
<evidence type="ECO:0000256" key="1">
    <source>
        <dbReference type="ARBA" id="ARBA00022527"/>
    </source>
</evidence>
<evidence type="ECO:0000313" key="13">
    <source>
        <dbReference type="EMBL" id="KAJ6755004.1"/>
    </source>
</evidence>
<accession>A0A9Q0VUH5</accession>
<keyword evidence="4" id="KW-0677">Repeat</keyword>
<evidence type="ECO:0000256" key="9">
    <source>
        <dbReference type="SAM" id="MobiDB-lite"/>
    </source>
</evidence>
<keyword evidence="2" id="KW-0808">Transferase</keyword>
<evidence type="ECO:0000256" key="7">
    <source>
        <dbReference type="ARBA" id="ARBA00022840"/>
    </source>
</evidence>
<evidence type="ECO:0000256" key="11">
    <source>
        <dbReference type="SAM" id="SignalP"/>
    </source>
</evidence>
<dbReference type="Gene3D" id="3.30.430.20">
    <property type="entry name" value="Gnk2 domain, C-X8-C-X2-C motif"/>
    <property type="match status" value="2"/>
</dbReference>
<keyword evidence="5" id="KW-0547">Nucleotide-binding</keyword>
<keyword evidence="10" id="KW-0472">Membrane</keyword>
<keyword evidence="6" id="KW-0418">Kinase</keyword>
<evidence type="ECO:0000256" key="2">
    <source>
        <dbReference type="ARBA" id="ARBA00022679"/>
    </source>
</evidence>
<evidence type="ECO:0000313" key="14">
    <source>
        <dbReference type="Proteomes" id="UP001151532"/>
    </source>
</evidence>
<dbReference type="InterPro" id="IPR052059">
    <property type="entry name" value="CR_Ser/Thr_kinase"/>
</dbReference>
<dbReference type="GO" id="GO:0005524">
    <property type="term" value="F:ATP binding"/>
    <property type="evidence" value="ECO:0007669"/>
    <property type="project" value="UniProtKB-KW"/>
</dbReference>
<keyword evidence="8" id="KW-0675">Receptor</keyword>
<dbReference type="SUPFAM" id="SSF56112">
    <property type="entry name" value="Protein kinase-like (PK-like)"/>
    <property type="match status" value="1"/>
</dbReference>